<evidence type="ECO:0000313" key="2">
    <source>
        <dbReference type="EMBL" id="TDR23780.1"/>
    </source>
</evidence>
<keyword evidence="1" id="KW-1133">Transmembrane helix</keyword>
<name>A0A4R6XZ13_9GAMM</name>
<dbReference type="AlphaFoldDB" id="A0A4R6XZ13"/>
<dbReference type="EMBL" id="SNZB01000001">
    <property type="protein sequence ID" value="TDR23780.1"/>
    <property type="molecule type" value="Genomic_DNA"/>
</dbReference>
<proteinExistence type="predicted"/>
<comment type="caution">
    <text evidence="2">The sequence shown here is derived from an EMBL/GenBank/DDBJ whole genome shotgun (WGS) entry which is preliminary data.</text>
</comment>
<keyword evidence="1" id="KW-0472">Membrane</keyword>
<feature type="transmembrane region" description="Helical" evidence="1">
    <location>
        <begin position="31"/>
        <end position="49"/>
    </location>
</feature>
<keyword evidence="3" id="KW-1185">Reference proteome</keyword>
<reference evidence="2 3" key="1">
    <citation type="submission" date="2019-03" db="EMBL/GenBank/DDBJ databases">
        <title>Genomic Encyclopedia of Type Strains, Phase IV (KMG-IV): sequencing the most valuable type-strain genomes for metagenomic binning, comparative biology and taxonomic classification.</title>
        <authorList>
            <person name="Goeker M."/>
        </authorList>
    </citation>
    <scope>NUCLEOTIDE SEQUENCE [LARGE SCALE GENOMIC DNA]</scope>
    <source>
        <strain evidence="2 3">DSM 25488</strain>
    </source>
</reference>
<dbReference type="Proteomes" id="UP000295724">
    <property type="component" value="Unassembled WGS sequence"/>
</dbReference>
<accession>A0A4R6XZ13</accession>
<keyword evidence="1" id="KW-0812">Transmembrane</keyword>
<sequence length="54" mass="6009">MGWVSSEATLFDFVKNRNLCVSTDELLNVDFLSINMALILELLALLSFVSNGPF</sequence>
<gene>
    <name evidence="2" type="ORF">C8D91_0646</name>
</gene>
<protein>
    <submittedName>
        <fullName evidence="2">Uncharacterized protein</fullName>
    </submittedName>
</protein>
<evidence type="ECO:0000313" key="3">
    <source>
        <dbReference type="Proteomes" id="UP000295724"/>
    </source>
</evidence>
<evidence type="ECO:0000256" key="1">
    <source>
        <dbReference type="SAM" id="Phobius"/>
    </source>
</evidence>
<organism evidence="2 3">
    <name type="scientific">Marinicella litoralis</name>
    <dbReference type="NCBI Taxonomy" id="644220"/>
    <lineage>
        <taxon>Bacteria</taxon>
        <taxon>Pseudomonadati</taxon>
        <taxon>Pseudomonadota</taxon>
        <taxon>Gammaproteobacteria</taxon>
        <taxon>Lysobacterales</taxon>
        <taxon>Marinicellaceae</taxon>
        <taxon>Marinicella</taxon>
    </lineage>
</organism>